<organism evidence="1">
    <name type="scientific">Brugia timori</name>
    <dbReference type="NCBI Taxonomy" id="42155"/>
    <lineage>
        <taxon>Eukaryota</taxon>
        <taxon>Metazoa</taxon>
        <taxon>Ecdysozoa</taxon>
        <taxon>Nematoda</taxon>
        <taxon>Chromadorea</taxon>
        <taxon>Rhabditida</taxon>
        <taxon>Spirurina</taxon>
        <taxon>Spiruromorpha</taxon>
        <taxon>Filarioidea</taxon>
        <taxon>Onchocercidae</taxon>
        <taxon>Brugia</taxon>
    </lineage>
</organism>
<sequence length="52" mass="6205">MLYLFEDIRTMYTQKSLSFSEVEATVFFIVFSLIRLCQGDMHLQRLKSVLKK</sequence>
<dbReference type="WBParaSite" id="BTMF_0000132401-mRNA-1">
    <property type="protein sequence ID" value="BTMF_0000132401-mRNA-1"/>
    <property type="gene ID" value="BTMF_0000132401"/>
</dbReference>
<dbReference type="AlphaFoldDB" id="A0A0R3Q4T4"/>
<name>A0A0R3Q4T4_9BILA</name>
<accession>A0A0R3Q4T4</accession>
<protein>
    <submittedName>
        <fullName evidence="1">Bacteriocin immunity protein</fullName>
    </submittedName>
</protein>
<evidence type="ECO:0000313" key="1">
    <source>
        <dbReference type="WBParaSite" id="BTMF_0000132401-mRNA-1"/>
    </source>
</evidence>
<proteinExistence type="predicted"/>
<reference evidence="1" key="1">
    <citation type="submission" date="2017-02" db="UniProtKB">
        <authorList>
            <consortium name="WormBaseParasite"/>
        </authorList>
    </citation>
    <scope>IDENTIFICATION</scope>
</reference>